<organism evidence="1 2">
    <name type="scientific">Microscilla marina ATCC 23134</name>
    <dbReference type="NCBI Taxonomy" id="313606"/>
    <lineage>
        <taxon>Bacteria</taxon>
        <taxon>Pseudomonadati</taxon>
        <taxon>Bacteroidota</taxon>
        <taxon>Cytophagia</taxon>
        <taxon>Cytophagales</taxon>
        <taxon>Microscillaceae</taxon>
        <taxon>Microscilla</taxon>
    </lineage>
</organism>
<keyword evidence="2" id="KW-1185">Reference proteome</keyword>
<sequence>MDKNEHLQAQIKVEAKVFNLVKSETSHSVKSSRGFQTLQVFGYQRFTHKSIDYTTFCALNIHKISDFEVYRVVIMLFVVVGHSSCQYS</sequence>
<evidence type="ECO:0000313" key="1">
    <source>
        <dbReference type="EMBL" id="EAY29832.1"/>
    </source>
</evidence>
<accession>A1ZIG4</accession>
<reference evidence="1 2" key="1">
    <citation type="submission" date="2007-01" db="EMBL/GenBank/DDBJ databases">
        <authorList>
            <person name="Haygood M."/>
            <person name="Podell S."/>
            <person name="Anderson C."/>
            <person name="Hopkinson B."/>
            <person name="Roe K."/>
            <person name="Barbeau K."/>
            <person name="Gaasterland T."/>
            <person name="Ferriera S."/>
            <person name="Johnson J."/>
            <person name="Kravitz S."/>
            <person name="Beeson K."/>
            <person name="Sutton G."/>
            <person name="Rogers Y.-H."/>
            <person name="Friedman R."/>
            <person name="Frazier M."/>
            <person name="Venter J.C."/>
        </authorList>
    </citation>
    <scope>NUCLEOTIDE SEQUENCE [LARGE SCALE GENOMIC DNA]</scope>
    <source>
        <strain evidence="1 2">ATCC 23134</strain>
    </source>
</reference>
<evidence type="ECO:0000313" key="2">
    <source>
        <dbReference type="Proteomes" id="UP000004095"/>
    </source>
</evidence>
<dbReference type="AlphaFoldDB" id="A1ZIG4"/>
<protein>
    <submittedName>
        <fullName evidence="1">Uncharacterized protein</fullName>
    </submittedName>
</protein>
<dbReference type="Proteomes" id="UP000004095">
    <property type="component" value="Unassembled WGS sequence"/>
</dbReference>
<gene>
    <name evidence="1" type="ORF">M23134_05705</name>
</gene>
<comment type="caution">
    <text evidence="1">The sequence shown here is derived from an EMBL/GenBank/DDBJ whole genome shotgun (WGS) entry which is preliminary data.</text>
</comment>
<proteinExistence type="predicted"/>
<dbReference type="EMBL" id="AAWS01000009">
    <property type="protein sequence ID" value="EAY29832.1"/>
    <property type="molecule type" value="Genomic_DNA"/>
</dbReference>
<name>A1ZIG4_MICM2</name>